<dbReference type="Pfam" id="PF01532">
    <property type="entry name" value="Glyco_hydro_47"/>
    <property type="match status" value="1"/>
</dbReference>
<name>A0A261Y6B6_9FUNG</name>
<evidence type="ECO:0000256" key="11">
    <source>
        <dbReference type="SAM" id="SignalP"/>
    </source>
</evidence>
<feature type="non-terminal residue" evidence="12">
    <location>
        <position position="194"/>
    </location>
</feature>
<evidence type="ECO:0000256" key="7">
    <source>
        <dbReference type="ARBA" id="ARBA00023157"/>
    </source>
</evidence>
<dbReference type="GO" id="GO:0004571">
    <property type="term" value="F:mannosyl-oligosaccharide 1,2-alpha-mannosidase activity"/>
    <property type="evidence" value="ECO:0007669"/>
    <property type="project" value="UniProtKB-EC"/>
</dbReference>
<dbReference type="InterPro" id="IPR012341">
    <property type="entry name" value="6hp_glycosidase-like_sf"/>
</dbReference>
<comment type="caution">
    <text evidence="12">The sequence shown here is derived from an EMBL/GenBank/DDBJ whole genome shotgun (WGS) entry which is preliminary data.</text>
</comment>
<keyword evidence="7" id="KW-1015">Disulfide bond</keyword>
<organism evidence="12 13">
    <name type="scientific">Bifiguratus adelaidae</name>
    <dbReference type="NCBI Taxonomy" id="1938954"/>
    <lineage>
        <taxon>Eukaryota</taxon>
        <taxon>Fungi</taxon>
        <taxon>Fungi incertae sedis</taxon>
        <taxon>Mucoromycota</taxon>
        <taxon>Mucoromycotina</taxon>
        <taxon>Endogonomycetes</taxon>
        <taxon>Endogonales</taxon>
        <taxon>Endogonales incertae sedis</taxon>
        <taxon>Bifiguratus</taxon>
    </lineage>
</organism>
<evidence type="ECO:0000256" key="4">
    <source>
        <dbReference type="ARBA" id="ARBA00022723"/>
    </source>
</evidence>
<dbReference type="SUPFAM" id="SSF48225">
    <property type="entry name" value="Seven-hairpin glycosidases"/>
    <property type="match status" value="1"/>
</dbReference>
<feature type="chain" id="PRO_5013125468" description="alpha-1,2-Mannosidase" evidence="11">
    <location>
        <begin position="25"/>
        <end position="194"/>
    </location>
</feature>
<keyword evidence="5 10" id="KW-0378">Hydrolase</keyword>
<evidence type="ECO:0000256" key="1">
    <source>
        <dbReference type="ARBA" id="ARBA00001913"/>
    </source>
</evidence>
<dbReference type="InterPro" id="IPR001382">
    <property type="entry name" value="Glyco_hydro_47"/>
</dbReference>
<protein>
    <recommendedName>
        <fullName evidence="10">alpha-1,2-Mannosidase</fullName>
        <ecNumber evidence="10">3.2.1.-</ecNumber>
    </recommendedName>
</protein>
<dbReference type="GO" id="GO:0036503">
    <property type="term" value="P:ERAD pathway"/>
    <property type="evidence" value="ECO:0007669"/>
    <property type="project" value="UniProtKB-ARBA"/>
</dbReference>
<dbReference type="PANTHER" id="PTHR11742">
    <property type="entry name" value="MANNOSYL-OLIGOSACCHARIDE ALPHA-1,2-MANNOSIDASE-RELATED"/>
    <property type="match status" value="1"/>
</dbReference>
<dbReference type="InterPro" id="IPR036026">
    <property type="entry name" value="Seven-hairpin_glycosidases"/>
</dbReference>
<keyword evidence="6" id="KW-0106">Calcium</keyword>
<keyword evidence="11" id="KW-0732">Signal</keyword>
<reference evidence="12 13" key="1">
    <citation type="journal article" date="2017" name="Mycologia">
        <title>Bifiguratus adelaidae, gen. et sp. nov., a new member of Mucoromycotina in endophytic and soil-dwelling habitats.</title>
        <authorList>
            <person name="Torres-Cruz T.J."/>
            <person name="Billingsley Tobias T.L."/>
            <person name="Almatruk M."/>
            <person name="Hesse C."/>
            <person name="Kuske C.R."/>
            <person name="Desiro A."/>
            <person name="Benucci G.M."/>
            <person name="Bonito G."/>
            <person name="Stajich J.E."/>
            <person name="Dunlap C."/>
            <person name="Arnold A.E."/>
            <person name="Porras-Alfaro A."/>
        </authorList>
    </citation>
    <scope>NUCLEOTIDE SEQUENCE [LARGE SCALE GENOMIC DNA]</scope>
    <source>
        <strain evidence="12 13">AZ0501</strain>
    </source>
</reference>
<evidence type="ECO:0000313" key="12">
    <source>
        <dbReference type="EMBL" id="OZJ06157.1"/>
    </source>
</evidence>
<accession>A0A261Y6B6</accession>
<gene>
    <name evidence="12" type="ORF">BZG36_01063</name>
</gene>
<evidence type="ECO:0000256" key="9">
    <source>
        <dbReference type="ARBA" id="ARBA00048605"/>
    </source>
</evidence>
<dbReference type="GO" id="GO:0005783">
    <property type="term" value="C:endoplasmic reticulum"/>
    <property type="evidence" value="ECO:0007669"/>
    <property type="project" value="TreeGrafter"/>
</dbReference>
<keyword evidence="10" id="KW-0326">Glycosidase</keyword>
<keyword evidence="13" id="KW-1185">Reference proteome</keyword>
<dbReference type="Proteomes" id="UP000242875">
    <property type="component" value="Unassembled WGS sequence"/>
</dbReference>
<dbReference type="EC" id="3.2.1.-" evidence="10"/>
<dbReference type="AlphaFoldDB" id="A0A261Y6B6"/>
<dbReference type="Gene3D" id="1.50.10.10">
    <property type="match status" value="1"/>
</dbReference>
<dbReference type="OrthoDB" id="8118055at2759"/>
<comment type="catalytic activity">
    <reaction evidence="8">
        <text>N(4)-(alpha-D-Man-(1-&gt;2)-alpha-D-Man-(1-&gt;2)-alpha-D-Man-(1-&gt;3)-[alpha-D-Man-(1-&gt;3)-[alpha-D-Man-(1-&gt;2)-alpha-D-Man-(1-&gt;6)]-alpha-D-Man-(1-&gt;6)]-beta-D-Man-(1-&gt;4)-beta-D-GlcNAc-(1-&gt;4)-beta-D-GlcNAc)-L-asparaginyl-[protein] (N-glucan mannose isomer 8A1,2,3B1,3) + 3 H2O = N(4)-(alpha-D-Man-(1-&gt;3)-[alpha-D-Man-(1-&gt;3)-[alpha-D-Man-(1-&gt;6)]-alpha-D-Man-(1-&gt;6)]-beta-D-Man-(1-&gt;4)-beta-D-GlcNAc-(1-&gt;4)-beta-D-GlcNAc)-L-asparaginyl-[protein] (N-glucan mannose isomer 5A1,2) + 3 beta-D-mannose</text>
        <dbReference type="Rhea" id="RHEA:56028"/>
        <dbReference type="Rhea" id="RHEA-COMP:14358"/>
        <dbReference type="Rhea" id="RHEA-COMP:14367"/>
        <dbReference type="ChEBI" id="CHEBI:15377"/>
        <dbReference type="ChEBI" id="CHEBI:28563"/>
        <dbReference type="ChEBI" id="CHEBI:59087"/>
        <dbReference type="ChEBI" id="CHEBI:60628"/>
        <dbReference type="EC" id="3.2.1.113"/>
    </reaction>
</comment>
<dbReference type="InterPro" id="IPR050749">
    <property type="entry name" value="Glycosyl_Hydrolase_47"/>
</dbReference>
<evidence type="ECO:0000256" key="10">
    <source>
        <dbReference type="RuleBase" id="RU361193"/>
    </source>
</evidence>
<comment type="pathway">
    <text evidence="2">Protein modification; protein glycosylation.</text>
</comment>
<evidence type="ECO:0000256" key="5">
    <source>
        <dbReference type="ARBA" id="ARBA00022801"/>
    </source>
</evidence>
<evidence type="ECO:0000256" key="8">
    <source>
        <dbReference type="ARBA" id="ARBA00047669"/>
    </source>
</evidence>
<evidence type="ECO:0000256" key="2">
    <source>
        <dbReference type="ARBA" id="ARBA00004922"/>
    </source>
</evidence>
<dbReference type="EMBL" id="MVBO01000006">
    <property type="protein sequence ID" value="OZJ06157.1"/>
    <property type="molecule type" value="Genomic_DNA"/>
</dbReference>
<dbReference type="PRINTS" id="PR00747">
    <property type="entry name" value="GLYHDRLASE47"/>
</dbReference>
<evidence type="ECO:0000256" key="3">
    <source>
        <dbReference type="ARBA" id="ARBA00007658"/>
    </source>
</evidence>
<feature type="signal peptide" evidence="11">
    <location>
        <begin position="1"/>
        <end position="24"/>
    </location>
</feature>
<comment type="catalytic activity">
    <reaction evidence="9">
        <text>N(4)-(alpha-D-Man-(1-&gt;2)-alpha-D-Man-(1-&gt;2)-alpha-D-Man-(1-&gt;3)-[alpha-D-Man-(1-&gt;2)-alpha-D-Man-(1-&gt;3)-[alpha-D-Man-(1-&gt;2)-alpha-D-Man-(1-&gt;6)]-alpha-D-Man-(1-&gt;6)]-beta-D-Man-(1-&gt;4)-beta-D-GlcNAc-(1-&gt;4)-beta-D-GlcNAc)-L-asparaginyl-[protein] (N-glucan mannose isomer 9A1,2,3B1,2,3) + 4 H2O = N(4)-(alpha-D-Man-(1-&gt;3)-[alpha-D-Man-(1-&gt;3)-[alpha-D-Man-(1-&gt;6)]-alpha-D-Man-(1-&gt;6)]-beta-D-Man-(1-&gt;4)-beta-D-GlcNAc-(1-&gt;4)-beta-D-GlcNAc)-L-asparaginyl-[protein] (N-glucan mannose isomer 5A1,2) + 4 beta-D-mannose</text>
        <dbReference type="Rhea" id="RHEA:56008"/>
        <dbReference type="Rhea" id="RHEA-COMP:14356"/>
        <dbReference type="Rhea" id="RHEA-COMP:14367"/>
        <dbReference type="ChEBI" id="CHEBI:15377"/>
        <dbReference type="ChEBI" id="CHEBI:28563"/>
        <dbReference type="ChEBI" id="CHEBI:59087"/>
        <dbReference type="ChEBI" id="CHEBI:139493"/>
        <dbReference type="EC" id="3.2.1.113"/>
    </reaction>
</comment>
<dbReference type="GO" id="GO:0005975">
    <property type="term" value="P:carbohydrate metabolic process"/>
    <property type="evidence" value="ECO:0007669"/>
    <property type="project" value="InterPro"/>
</dbReference>
<dbReference type="GO" id="GO:0005509">
    <property type="term" value="F:calcium ion binding"/>
    <property type="evidence" value="ECO:0007669"/>
    <property type="project" value="InterPro"/>
</dbReference>
<evidence type="ECO:0000313" key="13">
    <source>
        <dbReference type="Proteomes" id="UP000242875"/>
    </source>
</evidence>
<comment type="cofactor">
    <cofactor evidence="1">
        <name>Ca(2+)</name>
        <dbReference type="ChEBI" id="CHEBI:29108"/>
    </cofactor>
</comment>
<comment type="similarity">
    <text evidence="3 10">Belongs to the glycosyl hydrolase 47 family.</text>
</comment>
<dbReference type="GO" id="GO:0016020">
    <property type="term" value="C:membrane"/>
    <property type="evidence" value="ECO:0007669"/>
    <property type="project" value="InterPro"/>
</dbReference>
<evidence type="ECO:0000256" key="6">
    <source>
        <dbReference type="ARBA" id="ARBA00022837"/>
    </source>
</evidence>
<proteinExistence type="inferred from homology"/>
<keyword evidence="4" id="KW-0479">Metal-binding</keyword>
<sequence length="194" mass="21381">MRRIAIVNVAFACAILWTHHIADAVPGASHYKKRAGVITFSVANSTPLSEAQLQAYQAEVRNEYLHAWNAYKTYAFGADELQPISKEPGYSRNGWGATIVDGLDTAIIMGLTDELPLFRSHIANISWLQPGPGGSQECQIFETLIRYLGGLLSAHDLTQDDLYLTKAKKLADQVLMPAFKGEGNLPYRFVKIGT</sequence>
<dbReference type="PANTHER" id="PTHR11742:SF55">
    <property type="entry name" value="ENDOPLASMIC RETICULUM MANNOSYL-OLIGOSACCHARIDE 1,2-ALPHA-MANNOSIDASE"/>
    <property type="match status" value="1"/>
</dbReference>